<evidence type="ECO:0000313" key="4">
    <source>
        <dbReference type="EnsemblProtists" id="EKX49164"/>
    </source>
</evidence>
<reference evidence="5" key="2">
    <citation type="submission" date="2012-11" db="EMBL/GenBank/DDBJ databases">
        <authorList>
            <person name="Kuo A."/>
            <person name="Curtis B.A."/>
            <person name="Tanifuji G."/>
            <person name="Burki F."/>
            <person name="Gruber A."/>
            <person name="Irimia M."/>
            <person name="Maruyama S."/>
            <person name="Arias M.C."/>
            <person name="Ball S.G."/>
            <person name="Gile G.H."/>
            <person name="Hirakawa Y."/>
            <person name="Hopkins J.F."/>
            <person name="Rensing S.A."/>
            <person name="Schmutz J."/>
            <person name="Symeonidi A."/>
            <person name="Elias M."/>
            <person name="Eveleigh R.J."/>
            <person name="Herman E.K."/>
            <person name="Klute M.J."/>
            <person name="Nakayama T."/>
            <person name="Obornik M."/>
            <person name="Reyes-Prieto A."/>
            <person name="Armbrust E.V."/>
            <person name="Aves S.J."/>
            <person name="Beiko R.G."/>
            <person name="Coutinho P."/>
            <person name="Dacks J.B."/>
            <person name="Durnford D.G."/>
            <person name="Fast N.M."/>
            <person name="Green B.R."/>
            <person name="Grisdale C."/>
            <person name="Hempe F."/>
            <person name="Henrissat B."/>
            <person name="Hoppner M.P."/>
            <person name="Ishida K.-I."/>
            <person name="Kim E."/>
            <person name="Koreny L."/>
            <person name="Kroth P.G."/>
            <person name="Liu Y."/>
            <person name="Malik S.-B."/>
            <person name="Maier U.G."/>
            <person name="McRose D."/>
            <person name="Mock T."/>
            <person name="Neilson J.A."/>
            <person name="Onodera N.T."/>
            <person name="Poole A.M."/>
            <person name="Pritham E.J."/>
            <person name="Richards T.A."/>
            <person name="Rocap G."/>
            <person name="Roy S.W."/>
            <person name="Sarai C."/>
            <person name="Schaack S."/>
            <person name="Shirato S."/>
            <person name="Slamovits C.H."/>
            <person name="Spencer D.F."/>
            <person name="Suzuki S."/>
            <person name="Worden A.Z."/>
            <person name="Zauner S."/>
            <person name="Barry K."/>
            <person name="Bell C."/>
            <person name="Bharti A.K."/>
            <person name="Crow J.A."/>
            <person name="Grimwood J."/>
            <person name="Kramer R."/>
            <person name="Lindquist E."/>
            <person name="Lucas S."/>
            <person name="Salamov A."/>
            <person name="McFadden G.I."/>
            <person name="Lane C.E."/>
            <person name="Keeling P.J."/>
            <person name="Gray M.W."/>
            <person name="Grigoriev I.V."/>
            <person name="Archibald J.M."/>
        </authorList>
    </citation>
    <scope>NUCLEOTIDE SEQUENCE</scope>
    <source>
        <strain evidence="5">CCMP2712</strain>
    </source>
</reference>
<dbReference type="Proteomes" id="UP000011087">
    <property type="component" value="Unassembled WGS sequence"/>
</dbReference>
<feature type="transmembrane region" description="Helical" evidence="1">
    <location>
        <begin position="59"/>
        <end position="82"/>
    </location>
</feature>
<keyword evidence="2" id="KW-0732">Signal</keyword>
<keyword evidence="1" id="KW-0472">Membrane</keyword>
<dbReference type="GeneID" id="17305835"/>
<name>L1JLU1_GUITC</name>
<dbReference type="HOGENOM" id="CLU_2032700_0_0_1"/>
<accession>L1JLU1</accession>
<dbReference type="RefSeq" id="XP_005836144.1">
    <property type="nucleotide sequence ID" value="XM_005836087.1"/>
</dbReference>
<reference evidence="3 5" key="1">
    <citation type="journal article" date="2012" name="Nature">
        <title>Algal genomes reveal evolutionary mosaicism and the fate of nucleomorphs.</title>
        <authorList>
            <consortium name="DOE Joint Genome Institute"/>
            <person name="Curtis B.A."/>
            <person name="Tanifuji G."/>
            <person name="Burki F."/>
            <person name="Gruber A."/>
            <person name="Irimia M."/>
            <person name="Maruyama S."/>
            <person name="Arias M.C."/>
            <person name="Ball S.G."/>
            <person name="Gile G.H."/>
            <person name="Hirakawa Y."/>
            <person name="Hopkins J.F."/>
            <person name="Kuo A."/>
            <person name="Rensing S.A."/>
            <person name="Schmutz J."/>
            <person name="Symeonidi A."/>
            <person name="Elias M."/>
            <person name="Eveleigh R.J."/>
            <person name="Herman E.K."/>
            <person name="Klute M.J."/>
            <person name="Nakayama T."/>
            <person name="Obornik M."/>
            <person name="Reyes-Prieto A."/>
            <person name="Armbrust E.V."/>
            <person name="Aves S.J."/>
            <person name="Beiko R.G."/>
            <person name="Coutinho P."/>
            <person name="Dacks J.B."/>
            <person name="Durnford D.G."/>
            <person name="Fast N.M."/>
            <person name="Green B.R."/>
            <person name="Grisdale C.J."/>
            <person name="Hempel F."/>
            <person name="Henrissat B."/>
            <person name="Hoppner M.P."/>
            <person name="Ishida K."/>
            <person name="Kim E."/>
            <person name="Koreny L."/>
            <person name="Kroth P.G."/>
            <person name="Liu Y."/>
            <person name="Malik S.B."/>
            <person name="Maier U.G."/>
            <person name="McRose D."/>
            <person name="Mock T."/>
            <person name="Neilson J.A."/>
            <person name="Onodera N.T."/>
            <person name="Poole A.M."/>
            <person name="Pritham E.J."/>
            <person name="Richards T.A."/>
            <person name="Rocap G."/>
            <person name="Roy S.W."/>
            <person name="Sarai C."/>
            <person name="Schaack S."/>
            <person name="Shirato S."/>
            <person name="Slamovits C.H."/>
            <person name="Spencer D.F."/>
            <person name="Suzuki S."/>
            <person name="Worden A.Z."/>
            <person name="Zauner S."/>
            <person name="Barry K."/>
            <person name="Bell C."/>
            <person name="Bharti A.K."/>
            <person name="Crow J.A."/>
            <person name="Grimwood J."/>
            <person name="Kramer R."/>
            <person name="Lindquist E."/>
            <person name="Lucas S."/>
            <person name="Salamov A."/>
            <person name="McFadden G.I."/>
            <person name="Lane C.E."/>
            <person name="Keeling P.J."/>
            <person name="Gray M.W."/>
            <person name="Grigoriev I.V."/>
            <person name="Archibald J.M."/>
        </authorList>
    </citation>
    <scope>NUCLEOTIDE SEQUENCE</scope>
    <source>
        <strain evidence="3 5">CCMP2712</strain>
    </source>
</reference>
<dbReference type="AlphaFoldDB" id="L1JLU1"/>
<evidence type="ECO:0000313" key="5">
    <source>
        <dbReference type="Proteomes" id="UP000011087"/>
    </source>
</evidence>
<sequence length="122" mass="13404">MRRRGGLLLLACLASCSAAAGDAQQDTRAGQADHGSQQKRALSAEEQRVVMNAMYTALLSFKAVLAVIVFIILGINGACCLCPKSEQERLAELLERQNGGKRQTFCQRVRSWLFSSRQTTRT</sequence>
<organism evidence="3">
    <name type="scientific">Guillardia theta (strain CCMP2712)</name>
    <name type="common">Cryptophyte</name>
    <dbReference type="NCBI Taxonomy" id="905079"/>
    <lineage>
        <taxon>Eukaryota</taxon>
        <taxon>Cryptophyceae</taxon>
        <taxon>Pyrenomonadales</taxon>
        <taxon>Geminigeraceae</taxon>
        <taxon>Guillardia</taxon>
    </lineage>
</organism>
<keyword evidence="1" id="KW-0812">Transmembrane</keyword>
<evidence type="ECO:0000256" key="1">
    <source>
        <dbReference type="SAM" id="Phobius"/>
    </source>
</evidence>
<proteinExistence type="predicted"/>
<feature type="chain" id="PRO_5008771514" evidence="2">
    <location>
        <begin position="19"/>
        <end position="122"/>
    </location>
</feature>
<protein>
    <submittedName>
        <fullName evidence="3 4">Uncharacterized protein</fullName>
    </submittedName>
</protein>
<dbReference type="EMBL" id="JH992983">
    <property type="protein sequence ID" value="EKX49164.1"/>
    <property type="molecule type" value="Genomic_DNA"/>
</dbReference>
<reference evidence="4" key="3">
    <citation type="submission" date="2016-03" db="UniProtKB">
        <authorList>
            <consortium name="EnsemblProtists"/>
        </authorList>
    </citation>
    <scope>IDENTIFICATION</scope>
</reference>
<keyword evidence="1" id="KW-1133">Transmembrane helix</keyword>
<dbReference type="EnsemblProtists" id="EKX49164">
    <property type="protein sequence ID" value="EKX49164"/>
    <property type="gene ID" value="GUITHDRAFT_151631"/>
</dbReference>
<keyword evidence="5" id="KW-1185">Reference proteome</keyword>
<dbReference type="PaxDb" id="55529-EKX49164"/>
<evidence type="ECO:0000256" key="2">
    <source>
        <dbReference type="SAM" id="SignalP"/>
    </source>
</evidence>
<feature type="non-terminal residue" evidence="3">
    <location>
        <position position="122"/>
    </location>
</feature>
<gene>
    <name evidence="3" type="ORF">GUITHDRAFT_151631</name>
</gene>
<evidence type="ECO:0000313" key="3">
    <source>
        <dbReference type="EMBL" id="EKX49164.1"/>
    </source>
</evidence>
<dbReference type="KEGG" id="gtt:GUITHDRAFT_151631"/>
<feature type="signal peptide" evidence="2">
    <location>
        <begin position="1"/>
        <end position="18"/>
    </location>
</feature>